<dbReference type="EMBL" id="CATQJA010002625">
    <property type="protein sequence ID" value="CAJ0574002.1"/>
    <property type="molecule type" value="Genomic_DNA"/>
</dbReference>
<evidence type="ECO:0000256" key="9">
    <source>
        <dbReference type="ARBA" id="ARBA00023242"/>
    </source>
</evidence>
<organism evidence="11 12">
    <name type="scientific">Mesorhabditis spiculigera</name>
    <dbReference type="NCBI Taxonomy" id="96644"/>
    <lineage>
        <taxon>Eukaryota</taxon>
        <taxon>Metazoa</taxon>
        <taxon>Ecdysozoa</taxon>
        <taxon>Nematoda</taxon>
        <taxon>Chromadorea</taxon>
        <taxon>Rhabditida</taxon>
        <taxon>Rhabditina</taxon>
        <taxon>Rhabditomorpha</taxon>
        <taxon>Rhabditoidea</taxon>
        <taxon>Rhabditidae</taxon>
        <taxon>Mesorhabditinae</taxon>
        <taxon>Mesorhabditis</taxon>
    </lineage>
</organism>
<dbReference type="GO" id="GO:0043565">
    <property type="term" value="F:sequence-specific DNA binding"/>
    <property type="evidence" value="ECO:0007669"/>
    <property type="project" value="InterPro"/>
</dbReference>
<evidence type="ECO:0000256" key="2">
    <source>
        <dbReference type="ARBA" id="ARBA00022723"/>
    </source>
</evidence>
<evidence type="ECO:0000259" key="10">
    <source>
        <dbReference type="PROSITE" id="PS51030"/>
    </source>
</evidence>
<dbReference type="Proteomes" id="UP001177023">
    <property type="component" value="Unassembled WGS sequence"/>
</dbReference>
<keyword evidence="9" id="KW-0539">Nucleus</keyword>
<evidence type="ECO:0000256" key="3">
    <source>
        <dbReference type="ARBA" id="ARBA00022771"/>
    </source>
</evidence>
<dbReference type="GO" id="GO:0008270">
    <property type="term" value="F:zinc ion binding"/>
    <property type="evidence" value="ECO:0007669"/>
    <property type="project" value="UniProtKB-KW"/>
</dbReference>
<keyword evidence="3" id="KW-0863">Zinc-finger</keyword>
<evidence type="ECO:0000313" key="12">
    <source>
        <dbReference type="Proteomes" id="UP001177023"/>
    </source>
</evidence>
<dbReference type="InterPro" id="IPR013088">
    <property type="entry name" value="Znf_NHR/GATA"/>
</dbReference>
<keyword evidence="6" id="KW-0238">DNA-binding</keyword>
<evidence type="ECO:0000256" key="4">
    <source>
        <dbReference type="ARBA" id="ARBA00022833"/>
    </source>
</evidence>
<comment type="caution">
    <text evidence="11">The sequence shown here is derived from an EMBL/GenBank/DDBJ whole genome shotgun (WGS) entry which is preliminary data.</text>
</comment>
<dbReference type="PRINTS" id="PR00047">
    <property type="entry name" value="STROIDFINGER"/>
</dbReference>
<keyword evidence="8" id="KW-0675">Receptor</keyword>
<name>A0AA36CRK2_9BILA</name>
<keyword evidence="5" id="KW-0805">Transcription regulation</keyword>
<keyword evidence="7" id="KW-0804">Transcription</keyword>
<proteinExistence type="predicted"/>
<evidence type="ECO:0000256" key="6">
    <source>
        <dbReference type="ARBA" id="ARBA00023125"/>
    </source>
</evidence>
<protein>
    <recommendedName>
        <fullName evidence="10">Nuclear receptor domain-containing protein</fullName>
    </recommendedName>
</protein>
<evidence type="ECO:0000256" key="8">
    <source>
        <dbReference type="ARBA" id="ARBA00023170"/>
    </source>
</evidence>
<dbReference type="PROSITE" id="PS51030">
    <property type="entry name" value="NUCLEAR_REC_DBD_2"/>
    <property type="match status" value="1"/>
</dbReference>
<evidence type="ECO:0000256" key="1">
    <source>
        <dbReference type="ARBA" id="ARBA00004123"/>
    </source>
</evidence>
<dbReference type="PROSITE" id="PS00031">
    <property type="entry name" value="NUCLEAR_REC_DBD_1"/>
    <property type="match status" value="1"/>
</dbReference>
<evidence type="ECO:0000313" key="11">
    <source>
        <dbReference type="EMBL" id="CAJ0574002.1"/>
    </source>
</evidence>
<comment type="subcellular location">
    <subcellularLocation>
        <location evidence="1">Nucleus</location>
    </subcellularLocation>
</comment>
<dbReference type="SMART" id="SM00399">
    <property type="entry name" value="ZnF_C4"/>
    <property type="match status" value="1"/>
</dbReference>
<dbReference type="PANTHER" id="PTHR24086">
    <property type="entry name" value="NUCLEAR RECEPTOR SUBFAMILY 5 GROUP A"/>
    <property type="match status" value="1"/>
</dbReference>
<sequence length="137" mass="15250">MSTDQRPQLQSFADALNVFQGSVGMLKLAGLCPNNQTAIMSPQTQRTAWKVALKPVIVQNNSEAKKCAVCGSGHAFYHYGAYSCEGCRAFFKRTVLAPERLLTCVRGSHCQVDARARSRCRYCRWKKCLKVGMLRDG</sequence>
<dbReference type="AlphaFoldDB" id="A0AA36CRK2"/>
<evidence type="ECO:0000256" key="7">
    <source>
        <dbReference type="ARBA" id="ARBA00023163"/>
    </source>
</evidence>
<dbReference type="Pfam" id="PF00105">
    <property type="entry name" value="zf-C4"/>
    <property type="match status" value="1"/>
</dbReference>
<dbReference type="GO" id="GO:0005634">
    <property type="term" value="C:nucleus"/>
    <property type="evidence" value="ECO:0007669"/>
    <property type="project" value="UniProtKB-SubCell"/>
</dbReference>
<reference evidence="11" key="1">
    <citation type="submission" date="2023-06" db="EMBL/GenBank/DDBJ databases">
        <authorList>
            <person name="Delattre M."/>
        </authorList>
    </citation>
    <scope>NUCLEOTIDE SEQUENCE</scope>
    <source>
        <strain evidence="11">AF72</strain>
    </source>
</reference>
<feature type="domain" description="Nuclear receptor" evidence="10">
    <location>
        <begin position="64"/>
        <end position="137"/>
    </location>
</feature>
<gene>
    <name evidence="11" type="ORF">MSPICULIGERA_LOCUS12346</name>
</gene>
<dbReference type="InterPro" id="IPR016355">
    <property type="entry name" value="NR5-like"/>
</dbReference>
<feature type="non-terminal residue" evidence="11">
    <location>
        <position position="1"/>
    </location>
</feature>
<accession>A0AA36CRK2</accession>
<evidence type="ECO:0000256" key="5">
    <source>
        <dbReference type="ARBA" id="ARBA00023015"/>
    </source>
</evidence>
<keyword evidence="4" id="KW-0862">Zinc</keyword>
<dbReference type="GO" id="GO:0004879">
    <property type="term" value="F:nuclear receptor activity"/>
    <property type="evidence" value="ECO:0007669"/>
    <property type="project" value="InterPro"/>
</dbReference>
<dbReference type="InterPro" id="IPR001628">
    <property type="entry name" value="Znf_hrmn_rcpt"/>
</dbReference>
<dbReference type="SUPFAM" id="SSF57716">
    <property type="entry name" value="Glucocorticoid receptor-like (DNA-binding domain)"/>
    <property type="match status" value="1"/>
</dbReference>
<dbReference type="PANTHER" id="PTHR24086:SF25">
    <property type="entry name" value="NUCLEAR HORMONE RECEPTOR FTZ-F1 BETA"/>
    <property type="match status" value="1"/>
</dbReference>
<dbReference type="Gene3D" id="3.30.50.10">
    <property type="entry name" value="Erythroid Transcription Factor GATA-1, subunit A"/>
    <property type="match status" value="1"/>
</dbReference>
<keyword evidence="2" id="KW-0479">Metal-binding</keyword>
<keyword evidence="12" id="KW-1185">Reference proteome</keyword>